<dbReference type="AlphaFoldDB" id="A0A4Q9MV91"/>
<evidence type="ECO:0000313" key="1">
    <source>
        <dbReference type="EMBL" id="TBU31625.1"/>
    </source>
</evidence>
<reference evidence="1" key="1">
    <citation type="submission" date="2019-01" db="EMBL/GenBank/DDBJ databases">
        <title>Draft genome sequences of three monokaryotic isolates of the white-rot basidiomycete fungus Dichomitus squalens.</title>
        <authorList>
            <consortium name="DOE Joint Genome Institute"/>
            <person name="Lopez S.C."/>
            <person name="Andreopoulos B."/>
            <person name="Pangilinan J."/>
            <person name="Lipzen A."/>
            <person name="Riley R."/>
            <person name="Ahrendt S."/>
            <person name="Ng V."/>
            <person name="Barry K."/>
            <person name="Daum C."/>
            <person name="Grigoriev I.V."/>
            <person name="Hilden K.S."/>
            <person name="Makela M.R."/>
            <person name="de Vries R.P."/>
        </authorList>
    </citation>
    <scope>NUCLEOTIDE SEQUENCE [LARGE SCALE GENOMIC DNA]</scope>
    <source>
        <strain evidence="1">OM18370.1</strain>
    </source>
</reference>
<gene>
    <name evidence="1" type="ORF">BD311DRAFT_752131</name>
</gene>
<dbReference type="EMBL" id="ML143398">
    <property type="protein sequence ID" value="TBU31625.1"/>
    <property type="molecule type" value="Genomic_DNA"/>
</dbReference>
<evidence type="ECO:0008006" key="2">
    <source>
        <dbReference type="Google" id="ProtNLM"/>
    </source>
</evidence>
<dbReference type="Proteomes" id="UP000292957">
    <property type="component" value="Unassembled WGS sequence"/>
</dbReference>
<organism evidence="1">
    <name type="scientific">Dichomitus squalens</name>
    <dbReference type="NCBI Taxonomy" id="114155"/>
    <lineage>
        <taxon>Eukaryota</taxon>
        <taxon>Fungi</taxon>
        <taxon>Dikarya</taxon>
        <taxon>Basidiomycota</taxon>
        <taxon>Agaricomycotina</taxon>
        <taxon>Agaricomycetes</taxon>
        <taxon>Polyporales</taxon>
        <taxon>Polyporaceae</taxon>
        <taxon>Dichomitus</taxon>
    </lineage>
</organism>
<name>A0A4Q9MV91_9APHY</name>
<accession>A0A4Q9MV91</accession>
<proteinExistence type="predicted"/>
<sequence>MDADTPWLLFCPPSTIRAPLIMFASLVYEVVVEIVDQLQDDVNALRLCALTCRQLRSWSRCHLCMSLDRCY</sequence>
<protein>
    <recommendedName>
        <fullName evidence="2">F-box domain-containing protein</fullName>
    </recommendedName>
</protein>